<dbReference type="PROSITE" id="PS00675">
    <property type="entry name" value="SIGMA54_INTERACT_1"/>
    <property type="match status" value="1"/>
</dbReference>
<evidence type="ECO:0000259" key="14">
    <source>
        <dbReference type="PROSITE" id="PS50045"/>
    </source>
</evidence>
<proteinExistence type="predicted"/>
<dbReference type="InterPro" id="IPR025662">
    <property type="entry name" value="Sigma_54_int_dom_ATP-bd_1"/>
</dbReference>
<dbReference type="SMART" id="SM00065">
    <property type="entry name" value="GAF"/>
    <property type="match status" value="1"/>
</dbReference>
<dbReference type="SUPFAM" id="SSF52540">
    <property type="entry name" value="P-loop containing nucleoside triphosphate hydrolases"/>
    <property type="match status" value="1"/>
</dbReference>
<evidence type="ECO:0000256" key="10">
    <source>
        <dbReference type="ARBA" id="ARBA00023163"/>
    </source>
</evidence>
<dbReference type="PROSITE" id="PS00688">
    <property type="entry name" value="SIGMA54_INTERACT_3"/>
    <property type="match status" value="1"/>
</dbReference>
<dbReference type="GO" id="GO:0043565">
    <property type="term" value="F:sequence-specific DNA binding"/>
    <property type="evidence" value="ECO:0007669"/>
    <property type="project" value="InterPro"/>
</dbReference>
<dbReference type="PROSITE" id="PS00676">
    <property type="entry name" value="SIGMA54_INTERACT_2"/>
    <property type="match status" value="1"/>
</dbReference>
<organism evidence="15 16">
    <name type="scientific">Methylocystis rosea</name>
    <dbReference type="NCBI Taxonomy" id="173366"/>
    <lineage>
        <taxon>Bacteria</taxon>
        <taxon>Pseudomonadati</taxon>
        <taxon>Pseudomonadota</taxon>
        <taxon>Alphaproteobacteria</taxon>
        <taxon>Hyphomicrobiales</taxon>
        <taxon>Methylocystaceae</taxon>
        <taxon>Methylocystis</taxon>
    </lineage>
</organism>
<evidence type="ECO:0000313" key="15">
    <source>
        <dbReference type="EMBL" id="AZG78222.1"/>
    </source>
</evidence>
<evidence type="ECO:0000256" key="11">
    <source>
        <dbReference type="ARBA" id="ARBA00023231"/>
    </source>
</evidence>
<evidence type="ECO:0000256" key="1">
    <source>
        <dbReference type="ARBA" id="ARBA00002167"/>
    </source>
</evidence>
<dbReference type="EMBL" id="CP034086">
    <property type="protein sequence ID" value="AZG78222.1"/>
    <property type="molecule type" value="Genomic_DNA"/>
</dbReference>
<dbReference type="Pfam" id="PF01590">
    <property type="entry name" value="GAF"/>
    <property type="match status" value="1"/>
</dbReference>
<accession>A0A3G8MAN1</accession>
<dbReference type="GO" id="GO:0009399">
    <property type="term" value="P:nitrogen fixation"/>
    <property type="evidence" value="ECO:0007669"/>
    <property type="project" value="UniProtKB-UniRule"/>
</dbReference>
<evidence type="ECO:0000256" key="13">
    <source>
        <dbReference type="SAM" id="MobiDB-lite"/>
    </source>
</evidence>
<dbReference type="PANTHER" id="PTHR32071">
    <property type="entry name" value="TRANSCRIPTIONAL REGULATORY PROTEIN"/>
    <property type="match status" value="1"/>
</dbReference>
<dbReference type="Proteomes" id="UP000273982">
    <property type="component" value="Chromosome"/>
</dbReference>
<keyword evidence="11 12" id="KW-0535">Nitrogen fixation</keyword>
<reference evidence="15 16" key="1">
    <citation type="submission" date="2018-11" db="EMBL/GenBank/DDBJ databases">
        <title>Genome squencing of methanotrophic bacteria isolated from alkaline groundwater in Korea.</title>
        <authorList>
            <person name="Nguyen L.N."/>
        </authorList>
    </citation>
    <scope>NUCLEOTIDE SEQUENCE [LARGE SCALE GENOMIC DNA]</scope>
    <source>
        <strain evidence="15 16">GW6</strain>
    </source>
</reference>
<dbReference type="PROSITE" id="PS50045">
    <property type="entry name" value="SIGMA54_INTERACT_4"/>
    <property type="match status" value="1"/>
</dbReference>
<keyword evidence="8 12" id="KW-0238">DNA-binding</keyword>
<name>A0A3G8MAN1_9HYPH</name>
<dbReference type="SUPFAM" id="SSF55781">
    <property type="entry name" value="GAF domain-like"/>
    <property type="match status" value="1"/>
</dbReference>
<dbReference type="Pfam" id="PF02954">
    <property type="entry name" value="HTH_8"/>
    <property type="match status" value="1"/>
</dbReference>
<evidence type="ECO:0000256" key="7">
    <source>
        <dbReference type="ARBA" id="ARBA00023015"/>
    </source>
</evidence>
<dbReference type="InterPro" id="IPR003018">
    <property type="entry name" value="GAF"/>
</dbReference>
<sequence length="613" mass="66363">MCERKPWLRADGGCSRKAAMDDVATSRSTLTGGMAAKPPRARPPSADTALLGIYEISKILTAPARLEQTLGNVVAVLSSFLDMKLGMITILDQHGNPEIVATSGWTSRDGSKPIDTLPAKVIDRLVATAMPVIVEDVSRDALFATAAETITRAVGAKVSFLAVAIKSDSRVVGTLSINRSSEDWISYAFDADLRLLTMIANLIGQTVKLHRMFSADRQRLLNECSTLEKALVSCLPKEIRGERPDVAGIIGESPAILEVLDTIAIVAKSNSTVLLRGESGTGKELFARAVHDLSRRSAKPFVKLNCAALPESVLESELFGHERGAFTGAVAQRAGRFELANGGTLLLDEIGEISPAFQAKLLRVLQEGEFERVGGSKTLKVNVRFVFATNKNLEEAVEKGEFRADLYYRISVVPVFLPPLRERPGDVSLLAQNFIETFNSENDQKHELSASAIETLQRCYFPGNVRELENCVRRTATLARDETIVDHDFACASGKCLSALLWTSSASGAYPHAHPEPAGMRAPAPPEEMATASRGAAASVPTFVKENSSPLDAAGAGESDGFASSRKMIDRERLIEGMEKAAWVQAKAARLLGLSLRQVNYALKKYNIEIKRI</sequence>
<dbReference type="InterPro" id="IPR058031">
    <property type="entry name" value="AAA_lid_NorR"/>
</dbReference>
<gene>
    <name evidence="15" type="primary">nifA</name>
    <name evidence="15" type="ORF">EHO51_16630</name>
</gene>
<feature type="region of interest" description="Disordered" evidence="13">
    <location>
        <begin position="512"/>
        <end position="537"/>
    </location>
</feature>
<keyword evidence="9 12" id="KW-0010">Activator</keyword>
<dbReference type="Gene3D" id="3.40.50.300">
    <property type="entry name" value="P-loop containing nucleotide triphosphate hydrolases"/>
    <property type="match status" value="1"/>
</dbReference>
<dbReference type="InterPro" id="IPR002197">
    <property type="entry name" value="HTH_Fis"/>
</dbReference>
<feature type="domain" description="Sigma-54 factor interaction" evidence="14">
    <location>
        <begin position="249"/>
        <end position="477"/>
    </location>
</feature>
<dbReference type="Gene3D" id="1.10.8.60">
    <property type="match status" value="1"/>
</dbReference>
<dbReference type="Pfam" id="PF00158">
    <property type="entry name" value="Sigma54_activat"/>
    <property type="match status" value="1"/>
</dbReference>
<protein>
    <recommendedName>
        <fullName evidence="3 12">Nif-specific regulatory protein</fullName>
    </recommendedName>
</protein>
<evidence type="ECO:0000256" key="9">
    <source>
        <dbReference type="ARBA" id="ARBA00023159"/>
    </source>
</evidence>
<evidence type="ECO:0000313" key="16">
    <source>
        <dbReference type="Proteomes" id="UP000273982"/>
    </source>
</evidence>
<dbReference type="PANTHER" id="PTHR32071:SF117">
    <property type="entry name" value="PTS-DEPENDENT DIHYDROXYACETONE KINASE OPERON REGULATORY PROTEIN-RELATED"/>
    <property type="match status" value="1"/>
</dbReference>
<evidence type="ECO:0000256" key="6">
    <source>
        <dbReference type="ARBA" id="ARBA00023012"/>
    </source>
</evidence>
<dbReference type="InterPro" id="IPR029016">
    <property type="entry name" value="GAF-like_dom_sf"/>
</dbReference>
<dbReference type="AlphaFoldDB" id="A0A3G8MAN1"/>
<dbReference type="InterPro" id="IPR025944">
    <property type="entry name" value="Sigma_54_int_dom_CS"/>
</dbReference>
<evidence type="ECO:0000256" key="3">
    <source>
        <dbReference type="ARBA" id="ARBA00015308"/>
    </source>
</evidence>
<dbReference type="InterPro" id="IPR025943">
    <property type="entry name" value="Sigma_54_int_dom_ATP-bd_2"/>
</dbReference>
<dbReference type="GO" id="GO:0005524">
    <property type="term" value="F:ATP binding"/>
    <property type="evidence" value="ECO:0007669"/>
    <property type="project" value="UniProtKB-KW"/>
</dbReference>
<evidence type="ECO:0000256" key="12">
    <source>
        <dbReference type="RuleBase" id="RU368029"/>
    </source>
</evidence>
<evidence type="ECO:0000256" key="5">
    <source>
        <dbReference type="ARBA" id="ARBA00022840"/>
    </source>
</evidence>
<dbReference type="GO" id="GO:0003700">
    <property type="term" value="F:DNA-binding transcription factor activity"/>
    <property type="evidence" value="ECO:0007669"/>
    <property type="project" value="UniProtKB-UniRule"/>
</dbReference>
<dbReference type="Gene3D" id="1.10.10.60">
    <property type="entry name" value="Homeodomain-like"/>
    <property type="match status" value="1"/>
</dbReference>
<dbReference type="CDD" id="cd00009">
    <property type="entry name" value="AAA"/>
    <property type="match status" value="1"/>
</dbReference>
<dbReference type="NCBIfam" id="TIGR01817">
    <property type="entry name" value="nifA"/>
    <property type="match status" value="1"/>
</dbReference>
<dbReference type="Pfam" id="PF25601">
    <property type="entry name" value="AAA_lid_14"/>
    <property type="match status" value="1"/>
</dbReference>
<dbReference type="InterPro" id="IPR010113">
    <property type="entry name" value="Nif-specific_regulatory_prot"/>
</dbReference>
<dbReference type="InterPro" id="IPR003593">
    <property type="entry name" value="AAA+_ATPase"/>
</dbReference>
<dbReference type="InterPro" id="IPR027417">
    <property type="entry name" value="P-loop_NTPase"/>
</dbReference>
<dbReference type="PRINTS" id="PR01590">
    <property type="entry name" value="HTHFIS"/>
</dbReference>
<keyword evidence="10 12" id="KW-0804">Transcription</keyword>
<evidence type="ECO:0000256" key="2">
    <source>
        <dbReference type="ARBA" id="ARBA00011135"/>
    </source>
</evidence>
<keyword evidence="4" id="KW-0547">Nucleotide-binding</keyword>
<keyword evidence="5" id="KW-0067">ATP-binding</keyword>
<dbReference type="FunFam" id="3.40.50.300:FF:000006">
    <property type="entry name" value="DNA-binding transcriptional regulator NtrC"/>
    <property type="match status" value="1"/>
</dbReference>
<evidence type="ECO:0000256" key="4">
    <source>
        <dbReference type="ARBA" id="ARBA00022741"/>
    </source>
</evidence>
<comment type="function">
    <text evidence="1 12">Required for activation of most nif operons, which are directly involved in nitrogen fixation.</text>
</comment>
<comment type="subunit">
    <text evidence="2 12">Interacts with sigma-54.</text>
</comment>
<dbReference type="KEGG" id="mros:EHO51_16630"/>
<keyword evidence="6 12" id="KW-0902">Two-component regulatory system</keyword>
<dbReference type="GO" id="GO:0000160">
    <property type="term" value="P:phosphorelay signal transduction system"/>
    <property type="evidence" value="ECO:0007669"/>
    <property type="project" value="UniProtKB-UniRule"/>
</dbReference>
<dbReference type="InterPro" id="IPR002078">
    <property type="entry name" value="Sigma_54_int"/>
</dbReference>
<evidence type="ECO:0000256" key="8">
    <source>
        <dbReference type="ARBA" id="ARBA00023125"/>
    </source>
</evidence>
<keyword evidence="7 12" id="KW-0805">Transcription regulation</keyword>
<dbReference type="Gene3D" id="3.30.450.40">
    <property type="match status" value="1"/>
</dbReference>
<dbReference type="SMART" id="SM00382">
    <property type="entry name" value="AAA"/>
    <property type="match status" value="1"/>
</dbReference>